<feature type="transmembrane region" description="Helical" evidence="2">
    <location>
        <begin position="269"/>
        <end position="288"/>
    </location>
</feature>
<feature type="transmembrane region" description="Helical" evidence="2">
    <location>
        <begin position="233"/>
        <end position="257"/>
    </location>
</feature>
<feature type="region of interest" description="Disordered" evidence="1">
    <location>
        <begin position="1"/>
        <end position="37"/>
    </location>
</feature>
<feature type="transmembrane region" description="Helical" evidence="2">
    <location>
        <begin position="201"/>
        <end position="221"/>
    </location>
</feature>
<feature type="compositionally biased region" description="Low complexity" evidence="1">
    <location>
        <begin position="17"/>
        <end position="29"/>
    </location>
</feature>
<dbReference type="RefSeq" id="WP_013160434.1">
    <property type="nucleotide sequence ID" value="NZ_CCYN01000004.1"/>
</dbReference>
<keyword evidence="2" id="KW-1133">Transmembrane helix</keyword>
<evidence type="ECO:0000256" key="1">
    <source>
        <dbReference type="SAM" id="MobiDB-lite"/>
    </source>
</evidence>
<feature type="transmembrane region" description="Helical" evidence="2">
    <location>
        <begin position="465"/>
        <end position="484"/>
    </location>
</feature>
<proteinExistence type="predicted"/>
<feature type="transmembrane region" description="Helical" evidence="2">
    <location>
        <begin position="527"/>
        <end position="545"/>
    </location>
</feature>
<dbReference type="AlphaFoldDB" id="A0A0A8S7C8"/>
<feature type="transmembrane region" description="Helical" evidence="2">
    <location>
        <begin position="389"/>
        <end position="410"/>
    </location>
</feature>
<evidence type="ECO:0000256" key="2">
    <source>
        <dbReference type="SAM" id="Phobius"/>
    </source>
</evidence>
<feature type="transmembrane region" description="Helical" evidence="2">
    <location>
        <begin position="496"/>
        <end position="515"/>
    </location>
</feature>
<accession>A0A0A8S7C8</accession>
<feature type="transmembrane region" description="Helical" evidence="2">
    <location>
        <begin position="173"/>
        <end position="195"/>
    </location>
</feature>
<evidence type="ECO:0000313" key="4">
    <source>
        <dbReference type="Proteomes" id="UP000250080"/>
    </source>
</evidence>
<evidence type="ECO:0000313" key="3">
    <source>
        <dbReference type="EMBL" id="SCQ80827.1"/>
    </source>
</evidence>
<dbReference type="OMA" id="TTRNIWQ"/>
<sequence>MSSRNKRRNRSRKERAAQPAARPPQQRRPAPTDDPDFEGFDPDYPFVDVGFDAQGMVDERQLLLLVKDWRKGRATRRLRDVITDAYVAMFTVVVVAAMIISGLLSAQNQASTCTSDGCVTARKLLPWLVVAGLWVGALAISRIFGPIVASAAEGFWLLDAPLRRSSVLARRMWGMIFAAGGVAAVVAALVTVLVGLPLPTVGAWTAAAAFTTAAWMAFTAAEQGAERTIMVRVAQIVVGGVAVVVLVAVIASASGWLSVGLGGTGSFELAIVVAAAGLVLAILASLIARRRLDNVGRAKLITGGELVSGMQGAAFALDFALMRDILIERRNHLRGHVKPARGHWRGTRALVWRDLQRLVRSPGPLVGFLVSLVVPYALESLGVGSLTPILSALIMVAVMVPFMDSMRVLTRTKGLARLFPMTDSELRTATTIVPASLALIWAIVVTPAFLLNLNGQAASVSVSNTLWYGVITAAAGLLGAMRWVSAKSANYNMPMVATGAGAVPPGLMFNLIRGIDVAVLVTAPLVLNWPPIVSAIIAMIAFMVLRSGGINQQELMEKSEEQRKELAAQKEAARGGGGRTRPKQVISRSGTPARTRPPLRK</sequence>
<dbReference type="Proteomes" id="UP000250080">
    <property type="component" value="Chromosome I"/>
</dbReference>
<feature type="compositionally biased region" description="Basic and acidic residues" evidence="1">
    <location>
        <begin position="557"/>
        <end position="573"/>
    </location>
</feature>
<feature type="region of interest" description="Disordered" evidence="1">
    <location>
        <begin position="557"/>
        <end position="601"/>
    </location>
</feature>
<feature type="transmembrane region" description="Helical" evidence="2">
    <location>
        <begin position="358"/>
        <end position="377"/>
    </location>
</feature>
<protein>
    <submittedName>
        <fullName evidence="3">ABC transporter, permease protein</fullName>
    </submittedName>
</protein>
<feature type="transmembrane region" description="Helical" evidence="2">
    <location>
        <begin position="81"/>
        <end position="104"/>
    </location>
</feature>
<dbReference type="InterPro" id="IPR046264">
    <property type="entry name" value="DUF6297"/>
</dbReference>
<feature type="compositionally biased region" description="Basic residues" evidence="1">
    <location>
        <begin position="1"/>
        <end position="13"/>
    </location>
</feature>
<reference evidence="3 4" key="1">
    <citation type="submission" date="2016-09" db="EMBL/GenBank/DDBJ databases">
        <authorList>
            <person name="Laine KS P."/>
        </authorList>
    </citation>
    <scope>NUCLEOTIDE SEQUENCE [LARGE SCALE GENOMIC DNA]</scope>
    <source>
        <strain evidence="3">PFRJS-23</strain>
    </source>
</reference>
<dbReference type="Pfam" id="PF19814">
    <property type="entry name" value="DUF6297"/>
    <property type="match status" value="1"/>
</dbReference>
<feature type="transmembrane region" description="Helical" evidence="2">
    <location>
        <begin position="431"/>
        <end position="453"/>
    </location>
</feature>
<feature type="transmembrane region" description="Helical" evidence="2">
    <location>
        <begin position="124"/>
        <end position="152"/>
    </location>
</feature>
<keyword evidence="2" id="KW-0472">Membrane</keyword>
<organism evidence="3 4">
    <name type="scientific">Propionibacterium freudenreichii</name>
    <dbReference type="NCBI Taxonomy" id="1744"/>
    <lineage>
        <taxon>Bacteria</taxon>
        <taxon>Bacillati</taxon>
        <taxon>Actinomycetota</taxon>
        <taxon>Actinomycetes</taxon>
        <taxon>Propionibacteriales</taxon>
        <taxon>Propionibacteriaceae</taxon>
        <taxon>Propionibacterium</taxon>
    </lineage>
</organism>
<dbReference type="EMBL" id="LT618793">
    <property type="protein sequence ID" value="SCQ80827.1"/>
    <property type="molecule type" value="Genomic_DNA"/>
</dbReference>
<keyword evidence="2" id="KW-0812">Transmembrane</keyword>
<gene>
    <name evidence="3" type="ORF">PFR_JS23_1767</name>
</gene>
<name>A0A0A8S7C8_9ACTN</name>